<name>A0A9N7TQZ7_PLEPL</name>
<feature type="compositionally biased region" description="Basic and acidic residues" evidence="1">
    <location>
        <begin position="1"/>
        <end position="56"/>
    </location>
</feature>
<keyword evidence="3" id="KW-1185">Reference proteome</keyword>
<feature type="region of interest" description="Disordered" evidence="1">
    <location>
        <begin position="1"/>
        <end position="122"/>
    </location>
</feature>
<accession>A0A9N7TQZ7</accession>
<protein>
    <submittedName>
        <fullName evidence="2">Uncharacterized protein</fullName>
    </submittedName>
</protein>
<dbReference type="EMBL" id="CADEAL010000269">
    <property type="protein sequence ID" value="CAB1417546.1"/>
    <property type="molecule type" value="Genomic_DNA"/>
</dbReference>
<feature type="compositionally biased region" description="Pro residues" evidence="1">
    <location>
        <begin position="62"/>
        <end position="75"/>
    </location>
</feature>
<evidence type="ECO:0000313" key="3">
    <source>
        <dbReference type="Proteomes" id="UP001153269"/>
    </source>
</evidence>
<proteinExistence type="predicted"/>
<organism evidence="2 3">
    <name type="scientific">Pleuronectes platessa</name>
    <name type="common">European plaice</name>
    <dbReference type="NCBI Taxonomy" id="8262"/>
    <lineage>
        <taxon>Eukaryota</taxon>
        <taxon>Metazoa</taxon>
        <taxon>Chordata</taxon>
        <taxon>Craniata</taxon>
        <taxon>Vertebrata</taxon>
        <taxon>Euteleostomi</taxon>
        <taxon>Actinopterygii</taxon>
        <taxon>Neopterygii</taxon>
        <taxon>Teleostei</taxon>
        <taxon>Neoteleostei</taxon>
        <taxon>Acanthomorphata</taxon>
        <taxon>Carangaria</taxon>
        <taxon>Pleuronectiformes</taxon>
        <taxon>Pleuronectoidei</taxon>
        <taxon>Pleuronectidae</taxon>
        <taxon>Pleuronectes</taxon>
    </lineage>
</organism>
<feature type="region of interest" description="Disordered" evidence="1">
    <location>
        <begin position="127"/>
        <end position="146"/>
    </location>
</feature>
<comment type="caution">
    <text evidence="2">The sequence shown here is derived from an EMBL/GenBank/DDBJ whole genome shotgun (WGS) entry which is preliminary data.</text>
</comment>
<dbReference type="AlphaFoldDB" id="A0A9N7TQZ7"/>
<dbReference type="Proteomes" id="UP001153269">
    <property type="component" value="Unassembled WGS sequence"/>
</dbReference>
<reference evidence="2" key="1">
    <citation type="submission" date="2020-03" db="EMBL/GenBank/DDBJ databases">
        <authorList>
            <person name="Weist P."/>
        </authorList>
    </citation>
    <scope>NUCLEOTIDE SEQUENCE</scope>
</reference>
<feature type="compositionally biased region" description="Polar residues" evidence="1">
    <location>
        <begin position="101"/>
        <end position="111"/>
    </location>
</feature>
<gene>
    <name evidence="2" type="ORF">PLEPLA_LOCUS5351</name>
</gene>
<evidence type="ECO:0000256" key="1">
    <source>
        <dbReference type="SAM" id="MobiDB-lite"/>
    </source>
</evidence>
<evidence type="ECO:0000313" key="2">
    <source>
        <dbReference type="EMBL" id="CAB1417546.1"/>
    </source>
</evidence>
<sequence>MGEKKDGAQRKGGQERRQRQTEQPHMERHETERTDERMEPNERRRSVGLRDEREGEATSSSPSPPLVPPLPPESPSGPLGVPVPACQKRLHLLDPLEAGDSQMSLGPSTEWNDTEESDLPAPQTIFVASSSSPCQQQEMSTATSGR</sequence>